<keyword evidence="3" id="KW-1185">Reference proteome</keyword>
<dbReference type="AlphaFoldDB" id="A0A162P1L7"/>
<evidence type="ECO:0000313" key="3">
    <source>
        <dbReference type="Proteomes" id="UP000076584"/>
    </source>
</evidence>
<dbReference type="EMBL" id="LFIW01000409">
    <property type="protein sequence ID" value="KZL86560.1"/>
    <property type="molecule type" value="Genomic_DNA"/>
</dbReference>
<dbReference type="PANTHER" id="PTHR43135:SF3">
    <property type="entry name" value="ALPHA-D-RIBOSE 1-METHYLPHOSPHONATE 5-TRIPHOSPHATE DIPHOSPHATASE"/>
    <property type="match status" value="1"/>
</dbReference>
<gene>
    <name evidence="2" type="ORF">CI238_05611</name>
</gene>
<feature type="domain" description="Amidohydrolase-related" evidence="1">
    <location>
        <begin position="94"/>
        <end position="454"/>
    </location>
</feature>
<dbReference type="Proteomes" id="UP000076584">
    <property type="component" value="Unassembled WGS sequence"/>
</dbReference>
<dbReference type="Pfam" id="PF01979">
    <property type="entry name" value="Amidohydro_1"/>
    <property type="match status" value="1"/>
</dbReference>
<dbReference type="InterPro" id="IPR057744">
    <property type="entry name" value="OTAase-like"/>
</dbReference>
<dbReference type="Gene3D" id="2.30.40.10">
    <property type="entry name" value="Urease, subunit C, domain 1"/>
    <property type="match status" value="1"/>
</dbReference>
<dbReference type="InterPro" id="IPR006680">
    <property type="entry name" value="Amidohydro-rel"/>
</dbReference>
<reference evidence="2 3" key="1">
    <citation type="submission" date="2015-06" db="EMBL/GenBank/DDBJ databases">
        <title>Survival trade-offs in plant roots during colonization by closely related pathogenic and mutualistic fungi.</title>
        <authorList>
            <person name="Hacquard S."/>
            <person name="Kracher B."/>
            <person name="Hiruma K."/>
            <person name="Weinman A."/>
            <person name="Muench P."/>
            <person name="Garrido Oter R."/>
            <person name="Ver Loren van Themaat E."/>
            <person name="Dallerey J.-F."/>
            <person name="Damm U."/>
            <person name="Henrissat B."/>
            <person name="Lespinet O."/>
            <person name="Thon M."/>
            <person name="Kemen E."/>
            <person name="McHardy A.C."/>
            <person name="Schulze-Lefert P."/>
            <person name="O'Connell R.J."/>
        </authorList>
    </citation>
    <scope>NUCLEOTIDE SEQUENCE [LARGE SCALE GENOMIC DNA]</scope>
    <source>
        <strain evidence="2 3">MAFF 238704</strain>
    </source>
</reference>
<sequence length="458" mass="48629">MRVPYRPPATDVSSDSPIAADRSVPLATAMTSQEWAPAVEPAVTVIVAELLIPGRGDPIENAAVAVENGRIVYVGKHDKLPEKYRSVKPVHVPVVMPGLWDVHTHFIGLDVVTGFDTGLFNVLPGSNALVGAITVEDLEETLMAGYTSVRELGGYAGDLVPAIEKGRLVGPNVYSSIAAMSITGGHGDQHSLPVQTMLRFAECGGPCSIVDGADDCTKAVRLLVRRGARCIKVCSSGGVLSLLDDPEDRQFSDEELKAIVEEAGRSRRAVGAHAIGKAGIMAALRAGVKSIEHGMYLDDEVADVMLEKDAIFVPTHHIVTTIGNDPSQLPPPLAHKIEKVMQKAKESYQLAIKRGIKIALGTDSASSDRTKGIAHGNNAMELYWAVKNGMTPLQAIEAGTANGPEVLGGMAPLSGQLKEGYDADLIAVAENPLVDIEVLVKKENITHVWKGGELFKSP</sequence>
<dbReference type="STRING" id="1573173.A0A162P1L7"/>
<keyword evidence="2" id="KW-0378">Hydrolase</keyword>
<dbReference type="InterPro" id="IPR051781">
    <property type="entry name" value="Metallo-dep_Hydrolase"/>
</dbReference>
<proteinExistence type="predicted"/>
<dbReference type="PANTHER" id="PTHR43135">
    <property type="entry name" value="ALPHA-D-RIBOSE 1-METHYLPHOSPHONATE 5-TRIPHOSPHATE DIPHOSPHATASE"/>
    <property type="match status" value="1"/>
</dbReference>
<protein>
    <submittedName>
        <fullName evidence="2">Amidohydrolase</fullName>
    </submittedName>
</protein>
<name>A0A162P1L7_COLIC</name>
<dbReference type="SUPFAM" id="SSF51338">
    <property type="entry name" value="Composite domain of metallo-dependent hydrolases"/>
    <property type="match status" value="2"/>
</dbReference>
<evidence type="ECO:0000313" key="2">
    <source>
        <dbReference type="EMBL" id="KZL86560.1"/>
    </source>
</evidence>
<dbReference type="SUPFAM" id="SSF51556">
    <property type="entry name" value="Metallo-dependent hydrolases"/>
    <property type="match status" value="1"/>
</dbReference>
<comment type="caution">
    <text evidence="2">The sequence shown here is derived from an EMBL/GenBank/DDBJ whole genome shotgun (WGS) entry which is preliminary data.</text>
</comment>
<dbReference type="CDD" id="cd01299">
    <property type="entry name" value="Met_dep_hydrolase_A"/>
    <property type="match status" value="1"/>
</dbReference>
<dbReference type="GO" id="GO:0016810">
    <property type="term" value="F:hydrolase activity, acting on carbon-nitrogen (but not peptide) bonds"/>
    <property type="evidence" value="ECO:0007669"/>
    <property type="project" value="InterPro"/>
</dbReference>
<dbReference type="InterPro" id="IPR011059">
    <property type="entry name" value="Metal-dep_hydrolase_composite"/>
</dbReference>
<organism evidence="2 3">
    <name type="scientific">Colletotrichum incanum</name>
    <name type="common">Soybean anthracnose fungus</name>
    <dbReference type="NCBI Taxonomy" id="1573173"/>
    <lineage>
        <taxon>Eukaryota</taxon>
        <taxon>Fungi</taxon>
        <taxon>Dikarya</taxon>
        <taxon>Ascomycota</taxon>
        <taxon>Pezizomycotina</taxon>
        <taxon>Sordariomycetes</taxon>
        <taxon>Hypocreomycetidae</taxon>
        <taxon>Glomerellales</taxon>
        <taxon>Glomerellaceae</taxon>
        <taxon>Colletotrichum</taxon>
        <taxon>Colletotrichum spaethianum species complex</taxon>
    </lineage>
</organism>
<dbReference type="InterPro" id="IPR032466">
    <property type="entry name" value="Metal_Hydrolase"/>
</dbReference>
<dbReference type="Gene3D" id="3.20.20.140">
    <property type="entry name" value="Metal-dependent hydrolases"/>
    <property type="match status" value="1"/>
</dbReference>
<accession>A0A162P1L7</accession>
<evidence type="ECO:0000259" key="1">
    <source>
        <dbReference type="Pfam" id="PF01979"/>
    </source>
</evidence>